<dbReference type="SUPFAM" id="SSF50182">
    <property type="entry name" value="Sm-like ribonucleoproteins"/>
    <property type="match status" value="1"/>
</dbReference>
<dbReference type="RefSeq" id="WP_114982685.1">
    <property type="nucleotide sequence ID" value="NZ_CP027806.1"/>
</dbReference>
<evidence type="ECO:0000256" key="4">
    <source>
        <dbReference type="ARBA" id="ARBA00023136"/>
    </source>
</evidence>
<dbReference type="PANTHER" id="PTHR30566:SF5">
    <property type="entry name" value="MECHANOSENSITIVE ION CHANNEL PROTEIN 1, MITOCHONDRIAL-RELATED"/>
    <property type="match status" value="1"/>
</dbReference>
<keyword evidence="2 5" id="KW-0812">Transmembrane</keyword>
<feature type="transmembrane region" description="Helical" evidence="5">
    <location>
        <begin position="27"/>
        <end position="49"/>
    </location>
</feature>
<keyword evidence="4 5" id="KW-0472">Membrane</keyword>
<sequence length="308" mass="34951">MIPQQFTQIAQNVSDYLGTSVGISENLLHSLVIILVLLLLRYLMIAFVFWKSKTPSVHYNFRRYSAQVFFVIGVFLIGRVWFEGFQSIATFLGLLSVGLALALRELLTDLAGWVYIIVRKPFEMGDRIEVAGVKGDVIDKRLFTFSVIEIGNRVDAEQSTGRIIHIPNNKVFSDPVANYTSGFPFIWHEIPVTITYDSNHTKAKELFQQVLETHAEMYVHEAQQALVQAQENFMLKYTILTPTIFLTVRENGILLSARYLCPVRKTRATEQAISLDLLQKFSAEPDIRYAFSNIRLHQGGSGQKPSEA</sequence>
<evidence type="ECO:0000259" key="6">
    <source>
        <dbReference type="Pfam" id="PF00924"/>
    </source>
</evidence>
<dbReference type="Pfam" id="PF00924">
    <property type="entry name" value="MS_channel_2nd"/>
    <property type="match status" value="1"/>
</dbReference>
<dbReference type="OrthoDB" id="9809206at2"/>
<dbReference type="GO" id="GO:0008381">
    <property type="term" value="F:mechanosensitive monoatomic ion channel activity"/>
    <property type="evidence" value="ECO:0007669"/>
    <property type="project" value="UniProtKB-ARBA"/>
</dbReference>
<comment type="subcellular location">
    <subcellularLocation>
        <location evidence="1">Membrane</location>
    </subcellularLocation>
</comment>
<name>A0A345UG43_9BACT</name>
<keyword evidence="8" id="KW-1185">Reference proteome</keyword>
<evidence type="ECO:0000256" key="1">
    <source>
        <dbReference type="ARBA" id="ARBA00004370"/>
    </source>
</evidence>
<feature type="transmembrane region" description="Helical" evidence="5">
    <location>
        <begin position="88"/>
        <end position="118"/>
    </location>
</feature>
<accession>A0A345UG43</accession>
<dbReference type="KEGG" id="cprv:CYPRO_0157"/>
<gene>
    <name evidence="7" type="ORF">CYPRO_0157</name>
</gene>
<dbReference type="Proteomes" id="UP000254808">
    <property type="component" value="Chromosome"/>
</dbReference>
<dbReference type="EMBL" id="CP027806">
    <property type="protein sequence ID" value="AXI99444.1"/>
    <property type="molecule type" value="Genomic_DNA"/>
</dbReference>
<protein>
    <submittedName>
        <fullName evidence="7">Mechanosensitive ion channel</fullName>
    </submittedName>
</protein>
<dbReference type="AlphaFoldDB" id="A0A345UG43"/>
<dbReference type="InterPro" id="IPR023408">
    <property type="entry name" value="MscS_beta-dom_sf"/>
</dbReference>
<evidence type="ECO:0000313" key="8">
    <source>
        <dbReference type="Proteomes" id="UP000254808"/>
    </source>
</evidence>
<dbReference type="PANTHER" id="PTHR30566">
    <property type="entry name" value="YNAI-RELATED MECHANOSENSITIVE ION CHANNEL"/>
    <property type="match status" value="1"/>
</dbReference>
<dbReference type="InterPro" id="IPR010920">
    <property type="entry name" value="LSM_dom_sf"/>
</dbReference>
<proteinExistence type="predicted"/>
<reference evidence="7 8" key="1">
    <citation type="submission" date="2018-03" db="EMBL/GenBank/DDBJ databases">
        <title>Phenotypic and genomic properties of Cyclonatronum proteinivorum gen. nov., sp. nov., a haloalkaliphilic bacteroidete from soda lakes possessing Na+-translocating rhodopsin.</title>
        <authorList>
            <person name="Toshchakov S.V."/>
            <person name="Korzhenkov A."/>
            <person name="Samarov N.I."/>
            <person name="Kublanov I.V."/>
            <person name="Muntyan M.S."/>
            <person name="Sorokin D.Y."/>
        </authorList>
    </citation>
    <scope>NUCLEOTIDE SEQUENCE [LARGE SCALE GENOMIC DNA]</scope>
    <source>
        <strain evidence="7 8">Omega</strain>
    </source>
</reference>
<keyword evidence="3 5" id="KW-1133">Transmembrane helix</keyword>
<dbReference type="Gene3D" id="2.30.30.60">
    <property type="match status" value="1"/>
</dbReference>
<organism evidence="7 8">
    <name type="scientific">Cyclonatronum proteinivorum</name>
    <dbReference type="NCBI Taxonomy" id="1457365"/>
    <lineage>
        <taxon>Bacteria</taxon>
        <taxon>Pseudomonadati</taxon>
        <taxon>Balneolota</taxon>
        <taxon>Balneolia</taxon>
        <taxon>Balneolales</taxon>
        <taxon>Cyclonatronaceae</taxon>
        <taxon>Cyclonatronum</taxon>
    </lineage>
</organism>
<evidence type="ECO:0000256" key="5">
    <source>
        <dbReference type="SAM" id="Phobius"/>
    </source>
</evidence>
<feature type="domain" description="Mechanosensitive ion channel MscS" evidence="6">
    <location>
        <begin position="106"/>
        <end position="180"/>
    </location>
</feature>
<dbReference type="InterPro" id="IPR006685">
    <property type="entry name" value="MscS_channel_2nd"/>
</dbReference>
<dbReference type="GO" id="GO:0016020">
    <property type="term" value="C:membrane"/>
    <property type="evidence" value="ECO:0007669"/>
    <property type="project" value="UniProtKB-SubCell"/>
</dbReference>
<evidence type="ECO:0000313" key="7">
    <source>
        <dbReference type="EMBL" id="AXI99444.1"/>
    </source>
</evidence>
<evidence type="ECO:0000256" key="2">
    <source>
        <dbReference type="ARBA" id="ARBA00022692"/>
    </source>
</evidence>
<evidence type="ECO:0000256" key="3">
    <source>
        <dbReference type="ARBA" id="ARBA00022989"/>
    </source>
</evidence>
<feature type="transmembrane region" description="Helical" evidence="5">
    <location>
        <begin position="61"/>
        <end position="82"/>
    </location>
</feature>